<dbReference type="InterPro" id="IPR032430">
    <property type="entry name" value="Blm10_mid"/>
</dbReference>
<feature type="domain" description="Proteasome activator Blm10 middle HEAT repeats region" evidence="7">
    <location>
        <begin position="368"/>
        <end position="882"/>
    </location>
</feature>
<evidence type="ECO:0000313" key="8">
    <source>
        <dbReference type="EMBL" id="GMI12365.1"/>
    </source>
</evidence>
<protein>
    <recommendedName>
        <fullName evidence="10">Proteasome activator subunit 4</fullName>
    </recommendedName>
</protein>
<evidence type="ECO:0000259" key="7">
    <source>
        <dbReference type="Pfam" id="PF16507"/>
    </source>
</evidence>
<comment type="caution">
    <text evidence="8">The sequence shown here is derived from an EMBL/GenBank/DDBJ whole genome shotgun (WGS) entry which is preliminary data.</text>
</comment>
<keyword evidence="2" id="KW-0677">Repeat</keyword>
<dbReference type="Proteomes" id="UP001165122">
    <property type="component" value="Unassembled WGS sequence"/>
</dbReference>
<dbReference type="GO" id="GO:0006281">
    <property type="term" value="P:DNA repair"/>
    <property type="evidence" value="ECO:0007669"/>
    <property type="project" value="UniProtKB-KW"/>
</dbReference>
<dbReference type="GO" id="GO:0016504">
    <property type="term" value="F:peptidase activator activity"/>
    <property type="evidence" value="ECO:0007669"/>
    <property type="project" value="InterPro"/>
</dbReference>
<organism evidence="8 9">
    <name type="scientific">Triparma laevis f. longispina</name>
    <dbReference type="NCBI Taxonomy" id="1714387"/>
    <lineage>
        <taxon>Eukaryota</taxon>
        <taxon>Sar</taxon>
        <taxon>Stramenopiles</taxon>
        <taxon>Ochrophyta</taxon>
        <taxon>Bolidophyceae</taxon>
        <taxon>Parmales</taxon>
        <taxon>Triparmaceae</taxon>
        <taxon>Triparma</taxon>
    </lineage>
</organism>
<proteinExistence type="inferred from homology"/>
<comment type="similarity">
    <text evidence="1">Belongs to the BLM10 family.</text>
</comment>
<dbReference type="PANTHER" id="PTHR32170">
    <property type="entry name" value="PROTEASOME ACTIVATOR COMPLEX SUBUNIT 4"/>
    <property type="match status" value="1"/>
</dbReference>
<feature type="region of interest" description="Disordered" evidence="5">
    <location>
        <begin position="1536"/>
        <end position="1555"/>
    </location>
</feature>
<dbReference type="InterPro" id="IPR011989">
    <property type="entry name" value="ARM-like"/>
</dbReference>
<evidence type="ECO:0000259" key="6">
    <source>
        <dbReference type="Pfam" id="PF11919"/>
    </source>
</evidence>
<feature type="domain" description="Proteasome activator complex subunit 4 C-terminal" evidence="6">
    <location>
        <begin position="1877"/>
        <end position="1963"/>
    </location>
</feature>
<feature type="compositionally biased region" description="Gly residues" evidence="5">
    <location>
        <begin position="1540"/>
        <end position="1551"/>
    </location>
</feature>
<dbReference type="GO" id="GO:0005829">
    <property type="term" value="C:cytosol"/>
    <property type="evidence" value="ECO:0007669"/>
    <property type="project" value="TreeGrafter"/>
</dbReference>
<dbReference type="PANTHER" id="PTHR32170:SF3">
    <property type="entry name" value="PROTEASOME ACTIVATOR COMPLEX SUBUNIT 4"/>
    <property type="match status" value="1"/>
</dbReference>
<dbReference type="OrthoDB" id="207086at2759"/>
<dbReference type="GO" id="GO:0070628">
    <property type="term" value="F:proteasome binding"/>
    <property type="evidence" value="ECO:0007669"/>
    <property type="project" value="InterPro"/>
</dbReference>
<evidence type="ECO:0000256" key="2">
    <source>
        <dbReference type="ARBA" id="ARBA00022737"/>
    </source>
</evidence>
<gene>
    <name evidence="8" type="ORF">TrLO_g13346</name>
</gene>
<keyword evidence="4" id="KW-0234">DNA repair</keyword>
<evidence type="ECO:0000256" key="3">
    <source>
        <dbReference type="ARBA" id="ARBA00022763"/>
    </source>
</evidence>
<evidence type="ECO:0000256" key="1">
    <source>
        <dbReference type="ARBA" id="ARBA00005739"/>
    </source>
</evidence>
<evidence type="ECO:0000313" key="9">
    <source>
        <dbReference type="Proteomes" id="UP001165122"/>
    </source>
</evidence>
<dbReference type="Pfam" id="PF16507">
    <property type="entry name" value="HEAT_PSME4_mid"/>
    <property type="match status" value="1"/>
</dbReference>
<sequence length="1963" mass="218724">MELHPFLNCLPGTYARDELTSYTELKLSNLQTHVKALSTDAPSKPVTLIAKALASIKQLKIPIPPLVLIPLVKKLLKYCLLTSTVSPEAFDVCSLEDINDVSGRFILPLYLRTRLMGVLIELLSKKSTLTSYSNLAPNPTPGLTIDWNVLRKALFLDNKFLMDNGEHPSPEGNDFEIGQQRGLWVQLITHLRRFLPPSSSEEIWKYCERRFRHTNSCSIFLTGVILKLFLPNRAEPSWISARVDDMIQLWPQISHCPDWDTIFLNVITRSRKSMPKDYDYTNLIQIMLSHVQTWLKVPLGGIGGGEGFVTKTTRGRSFISKYKAFCGPKDGIGTIASKFAKLSVFWLGWNPPNSPPSRVSYGTQAFLKLWNYITPYFNPSNLGNWTVGVGILLQYTSRLLTRRVGASLAVDELEGAEKEEANWLPWPIPPHELCLVTEQLLSRSLETVYSKHQGVSQCGDVAIRCLSTMAPKAVITRVLDFVEEGLENVQSVHQAPAVMRLMNKQGQCFWSGDPLAMLQRAPALLDKTLSGLDPCDSQKTIMAISFYCDLLLWFPIGHPVKDTDKLILPKFDASDSEGWRMALEDLDEDSCLRRGWRYRNEVDDDEIRFLMKDVSEVTATWALSFFDRIYVLIKSADPVSKANKSSSGSSAAASRRAEQDRMSAYVIMTVLDRLFSNVHDSVYPSILKSVTAFLGMSACTNAPKQVAYLVSTCAAKNPKLSFEPLFNVISNNLESSSDLIKSYKIRVLSGLVKKAGVCMLPCWDRLTHILEIAKNSDDKKVRKSGNKLLRFCLFSLTSTWKNSYGVSPCFGGLGVAGDVYSLEIDKMWHIPSPPEIDAACELITHYCIGAMGTMKSVIEKGKEGSVDEWRRANKNLEYSLRGCVEILNDEVVGDHPHELHVTRIISTCSPQAQELLKSLRSNLVVFVGECLSRVNTSLEPEFEYQRDPKGATCLLKIIGTLMLERGVKRMGGFSNKRSLRNIKAQKQQTRHTLLKEKADVTLMTKLKFGGTRPLYRTEGKNISAPYLASRALLCFRQQVIDRAGMDIFRVMKCRAEDDGDEACERVLKNYSKVLDGLLGMGCHPYQQCAIASCQMTNSVSQRFGWLMTARVPRLLSIMDLSDESFRDEPFGIPIASDLANDEKGNVRLAELVLGVLINLGANFKYVVNNAETMYDFIKKFTTVAATVTDRLESDKVRVLNMLLNENFEQFRQRFRFNTSPYCNTEEEKVLHLDCISYLVKRLQRPETAPTPTDSADSHVAELHWRNKLMIVWFLMNLLSLDEVEDDELVLTLWKVTIDLVNREDAGLPVQRCGLGLLGRIVTLVNVREGGVSDAVREHVRATMMDETFCKSLVFGLAAAHKEKGGGGRNQGSPGVTSVLKDASKWCGGQQVFPSLRDSLVSYSYKLKHSMLIAGLLNLLPNQPSGLESAVHLLKYSKELAESPPSEDQKNFHTGAAEVFGGVCKGLIGTFKGIVNAEAAWNLLTPFLSDVLENIYRAAVEDWADGIRYGIHRAGVGSSKPVLDLIMGKVLRTLWKEGEGGEGGGGGGGGGEGSEEGFASQAKWMKLMGAIFIELSYVEPENEEGLAGEFENAMTIDGDGEISAETIWEDLRSILLPRLLDAVNHPFNSCRSQVAESLLALSGITSGHKVLNLHSNMDAICSRFRNVLLDPSLETERKRRGKETICMFFINCIHLGDVVNYYGSAIIPLLDLAFKTLGDFESEEGGTEASTARLCRQCIGVISSRCILGYLNERDEHANAAIEIVGECSQHPSWQVRQAASVFFSQFYGVNKFLLSEDQGKKIFKIFCHLLGDERREVCVSATSGVVGMLAIMGEEGVGGLVEEYILLANKSVKKSKKRGGVVKEEEEVKKMERERQQRISVSVLCAAVHSSPYSLPFYVPPAIASLSKHSFESSAPLGVRELVVKTLSDFKRTHVDGWAGFRLRFKREEMECLDDVVTCSYYA</sequence>
<dbReference type="Pfam" id="PF11919">
    <property type="entry name" value="PSME4_C"/>
    <property type="match status" value="1"/>
</dbReference>
<keyword evidence="9" id="KW-1185">Reference proteome</keyword>
<dbReference type="GO" id="GO:0005634">
    <property type="term" value="C:nucleus"/>
    <property type="evidence" value="ECO:0007669"/>
    <property type="project" value="TreeGrafter"/>
</dbReference>
<accession>A0A9W7KV31</accession>
<reference evidence="9" key="1">
    <citation type="journal article" date="2023" name="Commun. Biol.">
        <title>Genome analysis of Parmales, the sister group of diatoms, reveals the evolutionary specialization of diatoms from phago-mixotrophs to photoautotrophs.</title>
        <authorList>
            <person name="Ban H."/>
            <person name="Sato S."/>
            <person name="Yoshikawa S."/>
            <person name="Yamada K."/>
            <person name="Nakamura Y."/>
            <person name="Ichinomiya M."/>
            <person name="Sato N."/>
            <person name="Blanc-Mathieu R."/>
            <person name="Endo H."/>
            <person name="Kuwata A."/>
            <person name="Ogata H."/>
        </authorList>
    </citation>
    <scope>NUCLEOTIDE SEQUENCE [LARGE SCALE GENOMIC DNA]</scope>
    <source>
        <strain evidence="9">NIES 3700</strain>
    </source>
</reference>
<dbReference type="InterPro" id="IPR021843">
    <property type="entry name" value="PSME4_C"/>
</dbReference>
<dbReference type="InterPro" id="IPR035309">
    <property type="entry name" value="PSME4"/>
</dbReference>
<dbReference type="Gene3D" id="1.25.10.10">
    <property type="entry name" value="Leucine-rich Repeat Variant"/>
    <property type="match status" value="1"/>
</dbReference>
<evidence type="ECO:0000256" key="5">
    <source>
        <dbReference type="SAM" id="MobiDB-lite"/>
    </source>
</evidence>
<evidence type="ECO:0000256" key="4">
    <source>
        <dbReference type="ARBA" id="ARBA00023204"/>
    </source>
</evidence>
<dbReference type="GO" id="GO:0010499">
    <property type="term" value="P:proteasomal ubiquitin-independent protein catabolic process"/>
    <property type="evidence" value="ECO:0007669"/>
    <property type="project" value="TreeGrafter"/>
</dbReference>
<evidence type="ECO:0008006" key="10">
    <source>
        <dbReference type="Google" id="ProtNLM"/>
    </source>
</evidence>
<dbReference type="InterPro" id="IPR016024">
    <property type="entry name" value="ARM-type_fold"/>
</dbReference>
<keyword evidence="3" id="KW-0227">DNA damage</keyword>
<name>A0A9W7KV31_9STRA</name>
<dbReference type="SUPFAM" id="SSF48371">
    <property type="entry name" value="ARM repeat"/>
    <property type="match status" value="2"/>
</dbReference>
<dbReference type="EMBL" id="BRXW01000176">
    <property type="protein sequence ID" value="GMI12365.1"/>
    <property type="molecule type" value="Genomic_DNA"/>
</dbReference>